<evidence type="ECO:0000256" key="1">
    <source>
        <dbReference type="ARBA" id="ARBA00022598"/>
    </source>
</evidence>
<evidence type="ECO:0000256" key="3">
    <source>
        <dbReference type="ARBA" id="ARBA00022840"/>
    </source>
</evidence>
<comment type="similarity">
    <text evidence="4 5">Belongs to the glutamine synthetase family.</text>
</comment>
<dbReference type="GO" id="GO:0005524">
    <property type="term" value="F:ATP binding"/>
    <property type="evidence" value="ECO:0007669"/>
    <property type="project" value="UniProtKB-KW"/>
</dbReference>
<organism evidence="8 9">
    <name type="scientific">Symbiodinium natans</name>
    <dbReference type="NCBI Taxonomy" id="878477"/>
    <lineage>
        <taxon>Eukaryota</taxon>
        <taxon>Sar</taxon>
        <taxon>Alveolata</taxon>
        <taxon>Dinophyceae</taxon>
        <taxon>Suessiales</taxon>
        <taxon>Symbiodiniaceae</taxon>
        <taxon>Symbiodinium</taxon>
    </lineage>
</organism>
<dbReference type="GO" id="GO:0006542">
    <property type="term" value="P:glutamine biosynthetic process"/>
    <property type="evidence" value="ECO:0007669"/>
    <property type="project" value="InterPro"/>
</dbReference>
<accession>A0A812K2W3</accession>
<evidence type="ECO:0000256" key="2">
    <source>
        <dbReference type="ARBA" id="ARBA00022741"/>
    </source>
</evidence>
<dbReference type="PANTHER" id="PTHR43785">
    <property type="entry name" value="GAMMA-GLUTAMYLPUTRESCINE SYNTHETASE"/>
    <property type="match status" value="1"/>
</dbReference>
<keyword evidence="3" id="KW-0067">ATP-binding</keyword>
<keyword evidence="1" id="KW-0436">Ligase</keyword>
<feature type="domain" description="GS beta-grasp" evidence="6">
    <location>
        <begin position="31"/>
        <end position="113"/>
    </location>
</feature>
<dbReference type="SUPFAM" id="SSF54368">
    <property type="entry name" value="Glutamine synthetase, N-terminal domain"/>
    <property type="match status" value="1"/>
</dbReference>
<dbReference type="InterPro" id="IPR008146">
    <property type="entry name" value="Gln_synth_cat_dom"/>
</dbReference>
<feature type="domain" description="GS catalytic" evidence="7">
    <location>
        <begin position="119"/>
        <end position="460"/>
    </location>
</feature>
<evidence type="ECO:0000259" key="6">
    <source>
        <dbReference type="PROSITE" id="PS51986"/>
    </source>
</evidence>
<evidence type="ECO:0000313" key="8">
    <source>
        <dbReference type="EMBL" id="CAE7215680.1"/>
    </source>
</evidence>
<sequence length="460" mass="50676">MALATRYTDMKFQPGAKLAPDANLSDVATERGIEFFLVAFVDLKGVLRTKMVPASAIKQIQRDGAGFAPAATHLDFGPHAADMIAKPDASTLLQVPFQPELAVVMGDCYIEGKEVLQSPRAVLRKQIAALQKRGYVFKTGVEAEFFLLAPQSKDKPLAVSDEGDSLSKPCYDAQSMMRRYALLTDIVCTLNKCGFGVYQTDHEDANGQFEINWQYQDCMTTADQHIFFKWAVKTLAERHGFVATFMPKPFSTFSGNGCHIHCSMWAGEKNVFEGANGDLSEIARHFLGGVLAKAPAYCVITNPVVNSYKRLNSSPTGSGCAWSPNRVSWSGNNRSHMVRIPEGDRFELRLADGAANPYLLQATMMAAGMWGMDTKADPQGCYFPSSVNMYEIPDGAPELKNIASLPRNLLDAIRELEADKDLAASLGEDFMVAFLKLQKLEWAEFMAHLSSFEVDRTVNC</sequence>
<dbReference type="InterPro" id="IPR036651">
    <property type="entry name" value="Gln_synt_N_sf"/>
</dbReference>
<dbReference type="PROSITE" id="PS51986">
    <property type="entry name" value="GS_BETA_GRASP"/>
    <property type="match status" value="1"/>
</dbReference>
<dbReference type="PROSITE" id="PS51987">
    <property type="entry name" value="GS_CATALYTIC"/>
    <property type="match status" value="1"/>
</dbReference>
<name>A0A812K2W3_9DINO</name>
<gene>
    <name evidence="8" type="primary">glnT</name>
    <name evidence="8" type="ORF">SNAT2548_LOCUS7570</name>
</gene>
<dbReference type="Proteomes" id="UP000604046">
    <property type="component" value="Unassembled WGS sequence"/>
</dbReference>
<dbReference type="InterPro" id="IPR017536">
    <property type="entry name" value="Glutamine_synthetase_typeIII"/>
</dbReference>
<dbReference type="PANTHER" id="PTHR43785:SF14">
    <property type="entry name" value="GLUTAMINE SYNTHETASE"/>
    <property type="match status" value="1"/>
</dbReference>
<proteinExistence type="inferred from homology"/>
<dbReference type="InterPro" id="IPR008147">
    <property type="entry name" value="Gln_synt_N"/>
</dbReference>
<dbReference type="Gene3D" id="3.10.20.70">
    <property type="entry name" value="Glutamine synthetase, N-terminal domain"/>
    <property type="match status" value="1"/>
</dbReference>
<dbReference type="GO" id="GO:0004356">
    <property type="term" value="F:glutamine synthetase activity"/>
    <property type="evidence" value="ECO:0007669"/>
    <property type="project" value="InterPro"/>
</dbReference>
<dbReference type="AlphaFoldDB" id="A0A812K2W3"/>
<reference evidence="8" key="1">
    <citation type="submission" date="2021-02" db="EMBL/GenBank/DDBJ databases">
        <authorList>
            <person name="Dougan E. K."/>
            <person name="Rhodes N."/>
            <person name="Thang M."/>
            <person name="Chan C."/>
        </authorList>
    </citation>
    <scope>NUCLEOTIDE SEQUENCE</scope>
</reference>
<evidence type="ECO:0000256" key="5">
    <source>
        <dbReference type="RuleBase" id="RU000384"/>
    </source>
</evidence>
<dbReference type="OrthoDB" id="77835at2759"/>
<keyword evidence="2" id="KW-0547">Nucleotide-binding</keyword>
<dbReference type="Gene3D" id="3.30.590.10">
    <property type="entry name" value="Glutamine synthetase/guanido kinase, catalytic domain"/>
    <property type="match status" value="1"/>
</dbReference>
<dbReference type="InterPro" id="IPR014746">
    <property type="entry name" value="Gln_synth/guanido_kin_cat_dom"/>
</dbReference>
<dbReference type="SMART" id="SM01230">
    <property type="entry name" value="Gln-synt_C"/>
    <property type="match status" value="1"/>
</dbReference>
<dbReference type="Pfam" id="PF00120">
    <property type="entry name" value="Gln-synt_C"/>
    <property type="match status" value="1"/>
</dbReference>
<evidence type="ECO:0000313" key="9">
    <source>
        <dbReference type="Proteomes" id="UP000604046"/>
    </source>
</evidence>
<dbReference type="NCBIfam" id="TIGR03105">
    <property type="entry name" value="gln_synth_III"/>
    <property type="match status" value="1"/>
</dbReference>
<comment type="caution">
    <text evidence="8">The sequence shown here is derived from an EMBL/GenBank/DDBJ whole genome shotgun (WGS) entry which is preliminary data.</text>
</comment>
<keyword evidence="9" id="KW-1185">Reference proteome</keyword>
<evidence type="ECO:0000259" key="7">
    <source>
        <dbReference type="PROSITE" id="PS51987"/>
    </source>
</evidence>
<protein>
    <submittedName>
        <fullName evidence="8">GlnT protein</fullName>
    </submittedName>
</protein>
<dbReference type="SUPFAM" id="SSF55931">
    <property type="entry name" value="Glutamine synthetase/guanido kinase"/>
    <property type="match status" value="1"/>
</dbReference>
<evidence type="ECO:0000256" key="4">
    <source>
        <dbReference type="PROSITE-ProRule" id="PRU01330"/>
    </source>
</evidence>
<dbReference type="EMBL" id="CAJNDS010000527">
    <property type="protein sequence ID" value="CAE7215680.1"/>
    <property type="molecule type" value="Genomic_DNA"/>
</dbReference>